<reference evidence="1 2" key="1">
    <citation type="journal article" date="2016" name="Front. Microbiol.">
        <title>Genomic Resource of Rice Seed Associated Bacteria.</title>
        <authorList>
            <person name="Midha S."/>
            <person name="Bansal K."/>
            <person name="Sharma S."/>
            <person name="Kumar N."/>
            <person name="Patil P.P."/>
            <person name="Chaudhry V."/>
            <person name="Patil P.B."/>
        </authorList>
    </citation>
    <scope>NUCLEOTIDE SEQUENCE [LARGE SCALE GENOMIC DNA]</scope>
    <source>
        <strain evidence="1 2">NS184</strain>
    </source>
</reference>
<protein>
    <submittedName>
        <fullName evidence="1">Uncharacterized protein</fullName>
    </submittedName>
</protein>
<evidence type="ECO:0000313" key="2">
    <source>
        <dbReference type="Proteomes" id="UP000078252"/>
    </source>
</evidence>
<dbReference type="EMBL" id="LDQC01000054">
    <property type="protein sequence ID" value="KTR05636.1"/>
    <property type="molecule type" value="Genomic_DNA"/>
</dbReference>
<evidence type="ECO:0000313" key="1">
    <source>
        <dbReference type="EMBL" id="KTR05636.1"/>
    </source>
</evidence>
<accession>A0A175RPJ8</accession>
<organism evidence="1 2">
    <name type="scientific">Curtobacterium luteum</name>
    <dbReference type="NCBI Taxonomy" id="33881"/>
    <lineage>
        <taxon>Bacteria</taxon>
        <taxon>Bacillati</taxon>
        <taxon>Actinomycetota</taxon>
        <taxon>Actinomycetes</taxon>
        <taxon>Micrococcales</taxon>
        <taxon>Microbacteriaceae</taxon>
        <taxon>Curtobacterium</taxon>
    </lineage>
</organism>
<dbReference type="PATRIC" id="fig|33881.3.peg.2364"/>
<gene>
    <name evidence="1" type="ORF">NS184_10105</name>
</gene>
<dbReference type="RefSeq" id="WP_058725984.1">
    <property type="nucleotide sequence ID" value="NZ_LDQC01000054.1"/>
</dbReference>
<sequence>MSITDVRGWDEDRFSAATSPIHVAVLKVTDGETVSVDLYAGAMASAPPFNQAAAVHGCVRARLTPGDGSSTLEPTECPVFLGYLDDGEDISASLAMI</sequence>
<dbReference type="Proteomes" id="UP000078252">
    <property type="component" value="Unassembled WGS sequence"/>
</dbReference>
<proteinExistence type="predicted"/>
<comment type="caution">
    <text evidence="1">The sequence shown here is derived from an EMBL/GenBank/DDBJ whole genome shotgun (WGS) entry which is preliminary data.</text>
</comment>
<dbReference type="AlphaFoldDB" id="A0A175RPJ8"/>
<name>A0A175RPJ8_9MICO</name>